<evidence type="ECO:0000313" key="3">
    <source>
        <dbReference type="Proteomes" id="UP001189429"/>
    </source>
</evidence>
<dbReference type="EMBL" id="CAUYUJ010016963">
    <property type="protein sequence ID" value="CAK0870443.1"/>
    <property type="molecule type" value="Genomic_DNA"/>
</dbReference>
<accession>A0ABN9VBM7</accession>
<feature type="region of interest" description="Disordered" evidence="1">
    <location>
        <begin position="162"/>
        <end position="226"/>
    </location>
</feature>
<evidence type="ECO:0000313" key="2">
    <source>
        <dbReference type="EMBL" id="CAK0870443.1"/>
    </source>
</evidence>
<sequence>RARQTLGLCCDALEEQVGRARALHGALRALLPGELPPPSRQLVTAVQEGFAGIRGRHGAIGPAAAVRRPARCARAPELAAGTACLGFAGCCFLGLHTGCLAVAAGAVAGVAQLGKEVAARAAPWLNAMNRRAWEDCVARPKFTSPAVPAWSSFAERASQHGSCALPARPPAHGAARALGPGDETRRGGVRAEATAGRSQARRACGAGSAQGRLRRPASRRRGAPLERERCRTMRCGEALRGGGACAAKSPPQKIGTTAVRGLAFGALGRRWVWLDLPWDLWLPDFPLLLTLDVDLWSRGPYLRGARLAIADAVVDRLVEAVRVQVQMWDFRDADPRFRDFCEPLQVSFGIDLQWPSPEQLNVEVSNFATTLHLPA</sequence>
<comment type="caution">
    <text evidence="2">The sequence shown here is derived from an EMBL/GenBank/DDBJ whole genome shotgun (WGS) entry which is preliminary data.</text>
</comment>
<reference evidence="2" key="1">
    <citation type="submission" date="2023-10" db="EMBL/GenBank/DDBJ databases">
        <authorList>
            <person name="Chen Y."/>
            <person name="Shah S."/>
            <person name="Dougan E. K."/>
            <person name="Thang M."/>
            <person name="Chan C."/>
        </authorList>
    </citation>
    <scope>NUCLEOTIDE SEQUENCE [LARGE SCALE GENOMIC DNA]</scope>
</reference>
<evidence type="ECO:0000256" key="1">
    <source>
        <dbReference type="SAM" id="MobiDB-lite"/>
    </source>
</evidence>
<feature type="compositionally biased region" description="Basic residues" evidence="1">
    <location>
        <begin position="212"/>
        <end position="222"/>
    </location>
</feature>
<protein>
    <submittedName>
        <fullName evidence="2">Uncharacterized protein</fullName>
    </submittedName>
</protein>
<proteinExistence type="predicted"/>
<gene>
    <name evidence="2" type="ORF">PCOR1329_LOCUS56561</name>
</gene>
<feature type="non-terminal residue" evidence="2">
    <location>
        <position position="1"/>
    </location>
</feature>
<feature type="compositionally biased region" description="Low complexity" evidence="1">
    <location>
        <begin position="164"/>
        <end position="181"/>
    </location>
</feature>
<dbReference type="Proteomes" id="UP001189429">
    <property type="component" value="Unassembled WGS sequence"/>
</dbReference>
<name>A0ABN9VBM7_9DINO</name>
<organism evidence="2 3">
    <name type="scientific">Prorocentrum cordatum</name>
    <dbReference type="NCBI Taxonomy" id="2364126"/>
    <lineage>
        <taxon>Eukaryota</taxon>
        <taxon>Sar</taxon>
        <taxon>Alveolata</taxon>
        <taxon>Dinophyceae</taxon>
        <taxon>Prorocentrales</taxon>
        <taxon>Prorocentraceae</taxon>
        <taxon>Prorocentrum</taxon>
    </lineage>
</organism>
<keyword evidence="3" id="KW-1185">Reference proteome</keyword>